<keyword evidence="3" id="KW-0285">Flavoprotein</keyword>
<dbReference type="InterPro" id="IPR036188">
    <property type="entry name" value="FAD/NAD-bd_sf"/>
</dbReference>
<dbReference type="Gene3D" id="3.50.50.60">
    <property type="entry name" value="FAD/NAD(P)-binding domain"/>
    <property type="match status" value="1"/>
</dbReference>
<dbReference type="PROSITE" id="PS00624">
    <property type="entry name" value="GMC_OXRED_2"/>
    <property type="match status" value="1"/>
</dbReference>
<dbReference type="SUPFAM" id="SSF51905">
    <property type="entry name" value="FAD/NAD(P)-binding domain"/>
    <property type="match status" value="1"/>
</dbReference>
<dbReference type="Pfam" id="PF00732">
    <property type="entry name" value="GMC_oxred_N"/>
    <property type="match status" value="1"/>
</dbReference>
<dbReference type="Pfam" id="PF05199">
    <property type="entry name" value="GMC_oxred_C"/>
    <property type="match status" value="1"/>
</dbReference>
<feature type="domain" description="Glucose-methanol-choline oxidoreductase N-terminal" evidence="8">
    <location>
        <begin position="272"/>
        <end position="286"/>
    </location>
</feature>
<evidence type="ECO:0000313" key="9">
    <source>
        <dbReference type="EMBL" id="KAL0066941.1"/>
    </source>
</evidence>
<evidence type="ECO:0000256" key="6">
    <source>
        <dbReference type="ARBA" id="ARBA00023002"/>
    </source>
</evidence>
<dbReference type="PANTHER" id="PTHR11552:SF201">
    <property type="entry name" value="GLUCOSE-METHANOL-CHOLINE OXIDOREDUCTASE N-TERMINAL DOMAIN-CONTAINING PROTEIN"/>
    <property type="match status" value="1"/>
</dbReference>
<comment type="similarity">
    <text evidence="2">Belongs to the GMC oxidoreductase family.</text>
</comment>
<sequence length="601" mass="65308">MPDTVDYVIVGGGTAGNALAVRLAEKGHSVLILEAGKDVSAEPEVRMPGLFLPNHMNPERNWMFMSTPQTHLNGRQIFLPRGKSLGGTSNINFMQLNRPSAHELDDAFKAFGVDGWSWVDLLPYYRKFEKLNATSSVDTYIIPSDHAHGNSGAVEATLPVETTVTRELFFKAMNEVGLDTNHDATSGKNVGVWNSFQAIDSNGSRISSDTAYLKPNLSRLPNLHVATEAYATRVLFTKSTGETLPTAEGVEYIQNGEKRTIKANKEVILAAGSYHTPQLLELSGIGDPKVLAKYGINTVAESRYLLFGEPLKAAADYTLTQEHVLVPLVFELASGVDTFDRLLDPAVAVEEQRKYLEGGKGKLAVVPLSYAVVPGDKVFSVEEKATFGDAIKEISQTTDHPFVSKMANLHRKWLDDGAAFLEVLELSAFYPSSSAPAPGPGKTYVTFLCALQYTASRGTVHITSNNPEDKPEVDPEFLSKDSDLEALLAGVKFVRKIVGTKAFRDSVVGEVAPGKDGDDDEKLKEYIRTNLGVTYHPVGTAAMLPKELGGVVDRNLKVYGTENLRVVDASIFPIEFSVHPMATIYALAEKAADIIGGKQES</sequence>
<evidence type="ECO:0000256" key="2">
    <source>
        <dbReference type="ARBA" id="ARBA00010790"/>
    </source>
</evidence>
<keyword evidence="10" id="KW-1185">Reference proteome</keyword>
<dbReference type="InterPro" id="IPR000172">
    <property type="entry name" value="GMC_OxRdtase_N"/>
</dbReference>
<dbReference type="InterPro" id="IPR007867">
    <property type="entry name" value="GMC_OxRtase_C"/>
</dbReference>
<name>A0ABR2ZZB2_9AGAR</name>
<evidence type="ECO:0000256" key="1">
    <source>
        <dbReference type="ARBA" id="ARBA00001974"/>
    </source>
</evidence>
<evidence type="ECO:0000256" key="5">
    <source>
        <dbReference type="ARBA" id="ARBA00022827"/>
    </source>
</evidence>
<proteinExistence type="inferred from homology"/>
<evidence type="ECO:0000256" key="3">
    <source>
        <dbReference type="ARBA" id="ARBA00022630"/>
    </source>
</evidence>
<evidence type="ECO:0000259" key="8">
    <source>
        <dbReference type="PROSITE" id="PS00624"/>
    </source>
</evidence>
<dbReference type="SUPFAM" id="SSF54373">
    <property type="entry name" value="FAD-linked reductases, C-terminal domain"/>
    <property type="match status" value="1"/>
</dbReference>
<dbReference type="EMBL" id="JBBXMP010000030">
    <property type="protein sequence ID" value="KAL0066941.1"/>
    <property type="molecule type" value="Genomic_DNA"/>
</dbReference>
<keyword evidence="5" id="KW-0274">FAD</keyword>
<dbReference type="InterPro" id="IPR012132">
    <property type="entry name" value="GMC_OxRdtase"/>
</dbReference>
<organism evidence="9 10">
    <name type="scientific">Marasmius tenuissimus</name>
    <dbReference type="NCBI Taxonomy" id="585030"/>
    <lineage>
        <taxon>Eukaryota</taxon>
        <taxon>Fungi</taxon>
        <taxon>Dikarya</taxon>
        <taxon>Basidiomycota</taxon>
        <taxon>Agaricomycotina</taxon>
        <taxon>Agaricomycetes</taxon>
        <taxon>Agaricomycetidae</taxon>
        <taxon>Agaricales</taxon>
        <taxon>Marasmiineae</taxon>
        <taxon>Marasmiaceae</taxon>
        <taxon>Marasmius</taxon>
    </lineage>
</organism>
<keyword evidence="4" id="KW-0732">Signal</keyword>
<evidence type="ECO:0000313" key="10">
    <source>
        <dbReference type="Proteomes" id="UP001437256"/>
    </source>
</evidence>
<keyword evidence="6" id="KW-0560">Oxidoreductase</keyword>
<dbReference type="Proteomes" id="UP001437256">
    <property type="component" value="Unassembled WGS sequence"/>
</dbReference>
<dbReference type="PANTHER" id="PTHR11552">
    <property type="entry name" value="GLUCOSE-METHANOL-CHOLINE GMC OXIDOREDUCTASE"/>
    <property type="match status" value="1"/>
</dbReference>
<dbReference type="PIRSF" id="PIRSF000137">
    <property type="entry name" value="Alcohol_oxidase"/>
    <property type="match status" value="1"/>
</dbReference>
<comment type="caution">
    <text evidence="9">The sequence shown here is derived from an EMBL/GenBank/DDBJ whole genome shotgun (WGS) entry which is preliminary data.</text>
</comment>
<accession>A0ABR2ZZB2</accession>
<protein>
    <recommendedName>
        <fullName evidence="8">Glucose-methanol-choline oxidoreductase N-terminal domain-containing protein</fullName>
    </recommendedName>
</protein>
<keyword evidence="7" id="KW-0325">Glycoprotein</keyword>
<gene>
    <name evidence="9" type="ORF">AAF712_005930</name>
</gene>
<evidence type="ECO:0000256" key="7">
    <source>
        <dbReference type="ARBA" id="ARBA00023180"/>
    </source>
</evidence>
<comment type="cofactor">
    <cofactor evidence="1">
        <name>FAD</name>
        <dbReference type="ChEBI" id="CHEBI:57692"/>
    </cofactor>
</comment>
<dbReference type="Gene3D" id="3.30.560.10">
    <property type="entry name" value="Glucose Oxidase, domain 3"/>
    <property type="match status" value="1"/>
</dbReference>
<reference evidence="9 10" key="1">
    <citation type="submission" date="2024-05" db="EMBL/GenBank/DDBJ databases">
        <title>A draft genome resource for the thread blight pathogen Marasmius tenuissimus strain MS-2.</title>
        <authorList>
            <person name="Yulfo-Soto G.E."/>
            <person name="Baruah I.K."/>
            <person name="Amoako-Attah I."/>
            <person name="Bukari Y."/>
            <person name="Meinhardt L.W."/>
            <person name="Bailey B.A."/>
            <person name="Cohen S.P."/>
        </authorList>
    </citation>
    <scope>NUCLEOTIDE SEQUENCE [LARGE SCALE GENOMIC DNA]</scope>
    <source>
        <strain evidence="9 10">MS-2</strain>
    </source>
</reference>
<evidence type="ECO:0000256" key="4">
    <source>
        <dbReference type="ARBA" id="ARBA00022729"/>
    </source>
</evidence>